<dbReference type="InterPro" id="IPR037185">
    <property type="entry name" value="EmrE-like"/>
</dbReference>
<dbReference type="EMBL" id="JBHUIK010000001">
    <property type="protein sequence ID" value="MFD2213029.1"/>
    <property type="molecule type" value="Genomic_DNA"/>
</dbReference>
<gene>
    <name evidence="8" type="ORF">ACFSKK_04785</name>
</gene>
<accession>A0ABW5BTX4</accession>
<feature type="transmembrane region" description="Helical" evidence="6">
    <location>
        <begin position="126"/>
        <end position="142"/>
    </location>
</feature>
<keyword evidence="4 6" id="KW-1133">Transmembrane helix</keyword>
<evidence type="ECO:0000256" key="3">
    <source>
        <dbReference type="ARBA" id="ARBA00022692"/>
    </source>
</evidence>
<evidence type="ECO:0000256" key="5">
    <source>
        <dbReference type="ARBA" id="ARBA00023136"/>
    </source>
</evidence>
<feature type="transmembrane region" description="Helical" evidence="6">
    <location>
        <begin position="179"/>
        <end position="203"/>
    </location>
</feature>
<dbReference type="Gene3D" id="1.10.3730.20">
    <property type="match status" value="1"/>
</dbReference>
<protein>
    <submittedName>
        <fullName evidence="8">DMT family transporter</fullName>
    </submittedName>
</protein>
<organism evidence="8 9">
    <name type="scientific">Metabacillus endolithicus</name>
    <dbReference type="NCBI Taxonomy" id="1535204"/>
    <lineage>
        <taxon>Bacteria</taxon>
        <taxon>Bacillati</taxon>
        <taxon>Bacillota</taxon>
        <taxon>Bacilli</taxon>
        <taxon>Bacillales</taxon>
        <taxon>Bacillaceae</taxon>
        <taxon>Metabacillus</taxon>
    </lineage>
</organism>
<reference evidence="9" key="1">
    <citation type="journal article" date="2019" name="Int. J. Syst. Evol. Microbiol.">
        <title>The Global Catalogue of Microorganisms (GCM) 10K type strain sequencing project: providing services to taxonomists for standard genome sequencing and annotation.</title>
        <authorList>
            <consortium name="The Broad Institute Genomics Platform"/>
            <consortium name="The Broad Institute Genome Sequencing Center for Infectious Disease"/>
            <person name="Wu L."/>
            <person name="Ma J."/>
        </authorList>
    </citation>
    <scope>NUCLEOTIDE SEQUENCE [LARGE SCALE GENOMIC DNA]</scope>
    <source>
        <strain evidence="9">CGMCC 1.15474</strain>
    </source>
</reference>
<dbReference type="InterPro" id="IPR050638">
    <property type="entry name" value="AA-Vitamin_Transporters"/>
</dbReference>
<proteinExistence type="inferred from homology"/>
<keyword evidence="5 6" id="KW-0472">Membrane</keyword>
<evidence type="ECO:0000313" key="9">
    <source>
        <dbReference type="Proteomes" id="UP001597318"/>
    </source>
</evidence>
<feature type="transmembrane region" description="Helical" evidence="6">
    <location>
        <begin position="65"/>
        <end position="88"/>
    </location>
</feature>
<dbReference type="Proteomes" id="UP001597318">
    <property type="component" value="Unassembled WGS sequence"/>
</dbReference>
<comment type="similarity">
    <text evidence="2">Belongs to the EamA transporter family.</text>
</comment>
<comment type="subcellular location">
    <subcellularLocation>
        <location evidence="1">Endomembrane system</location>
        <topology evidence="1">Multi-pass membrane protein</topology>
    </subcellularLocation>
</comment>
<comment type="caution">
    <text evidence="8">The sequence shown here is derived from an EMBL/GenBank/DDBJ whole genome shotgun (WGS) entry which is preliminary data.</text>
</comment>
<feature type="transmembrane region" description="Helical" evidence="6">
    <location>
        <begin position="271"/>
        <end position="288"/>
    </location>
</feature>
<feature type="domain" description="EamA" evidence="7">
    <location>
        <begin position="8"/>
        <end position="140"/>
    </location>
</feature>
<evidence type="ECO:0000256" key="2">
    <source>
        <dbReference type="ARBA" id="ARBA00007362"/>
    </source>
</evidence>
<feature type="transmembrane region" description="Helical" evidence="6">
    <location>
        <begin position="247"/>
        <end position="265"/>
    </location>
</feature>
<feature type="domain" description="EamA" evidence="7">
    <location>
        <begin position="153"/>
        <end position="290"/>
    </location>
</feature>
<feature type="transmembrane region" description="Helical" evidence="6">
    <location>
        <begin position="148"/>
        <end position="167"/>
    </location>
</feature>
<keyword evidence="9" id="KW-1185">Reference proteome</keyword>
<dbReference type="SUPFAM" id="SSF103481">
    <property type="entry name" value="Multidrug resistance efflux transporter EmrE"/>
    <property type="match status" value="2"/>
</dbReference>
<sequence>MKKLYSSLFILSMIWGMSFLFIKVLVEDLGPWGVVFWRCLFGTITLFIILFVFKKQELRRVRFKSLPWLKLFLVALFNNALPFAFIAMSEMKISSSLASVINATTPLWTIVIGALFFFIPVKGRQWVGVSIGFFGILILLNLDFKSLINENFIGAGTMLFATFCYGLGAQMAKRYLQELSIIIVSIVTLFFSTMISLVFILLLNESVHPPSVFSAHTFISLIGLGVFGSGFAYLFYYYMVKEGSAEFASLVTYIVPITAMLWGYLLLGEGISPHMILGLLFVFAGVYLSSAKLAKKSSINTSIESKH</sequence>
<dbReference type="InterPro" id="IPR000620">
    <property type="entry name" value="EamA_dom"/>
</dbReference>
<name>A0ABW5BTX4_9BACI</name>
<feature type="transmembrane region" description="Helical" evidence="6">
    <location>
        <begin position="7"/>
        <end position="26"/>
    </location>
</feature>
<dbReference type="Pfam" id="PF00892">
    <property type="entry name" value="EamA"/>
    <property type="match status" value="2"/>
</dbReference>
<evidence type="ECO:0000256" key="1">
    <source>
        <dbReference type="ARBA" id="ARBA00004127"/>
    </source>
</evidence>
<dbReference type="PANTHER" id="PTHR32322:SF2">
    <property type="entry name" value="EAMA DOMAIN-CONTAINING PROTEIN"/>
    <property type="match status" value="1"/>
</dbReference>
<keyword evidence="3 6" id="KW-0812">Transmembrane</keyword>
<dbReference type="RefSeq" id="WP_247341477.1">
    <property type="nucleotide sequence ID" value="NZ_CP095550.1"/>
</dbReference>
<evidence type="ECO:0000256" key="6">
    <source>
        <dbReference type="SAM" id="Phobius"/>
    </source>
</evidence>
<feature type="transmembrane region" description="Helical" evidence="6">
    <location>
        <begin position="100"/>
        <end position="119"/>
    </location>
</feature>
<evidence type="ECO:0000313" key="8">
    <source>
        <dbReference type="EMBL" id="MFD2213029.1"/>
    </source>
</evidence>
<dbReference type="PANTHER" id="PTHR32322">
    <property type="entry name" value="INNER MEMBRANE TRANSPORTER"/>
    <property type="match status" value="1"/>
</dbReference>
<feature type="transmembrane region" description="Helical" evidence="6">
    <location>
        <begin position="32"/>
        <end position="53"/>
    </location>
</feature>
<evidence type="ECO:0000256" key="4">
    <source>
        <dbReference type="ARBA" id="ARBA00022989"/>
    </source>
</evidence>
<feature type="transmembrane region" description="Helical" evidence="6">
    <location>
        <begin position="215"/>
        <end position="235"/>
    </location>
</feature>
<evidence type="ECO:0000259" key="7">
    <source>
        <dbReference type="Pfam" id="PF00892"/>
    </source>
</evidence>